<protein>
    <submittedName>
        <fullName evidence="2">Uncharacterized protein</fullName>
    </submittedName>
</protein>
<dbReference type="Proteomes" id="UP000509346">
    <property type="component" value="Chromosome"/>
</dbReference>
<feature type="transmembrane region" description="Helical" evidence="1">
    <location>
        <begin position="20"/>
        <end position="45"/>
    </location>
</feature>
<dbReference type="GeneID" id="56082290"/>
<keyword evidence="3" id="KW-1185">Reference proteome</keyword>
<dbReference type="KEGG" id="hpel:HZS54_06835"/>
<accession>A0A7D5TGA8</accession>
<sequence length="77" mass="7640">MLVTAYSVTVLPLTPGGVGVTVVSATAVLLALGVAPELAPVVVLVDRTFGVYLPAVIGWLPAANVDLGDLLARGGDG</sequence>
<organism evidence="2 3">
    <name type="scientific">Halosimplex pelagicum</name>
    <dbReference type="NCBI Taxonomy" id="869886"/>
    <lineage>
        <taxon>Archaea</taxon>
        <taxon>Methanobacteriati</taxon>
        <taxon>Methanobacteriota</taxon>
        <taxon>Stenosarchaea group</taxon>
        <taxon>Halobacteria</taxon>
        <taxon>Halobacteriales</taxon>
        <taxon>Haloarculaceae</taxon>
        <taxon>Halosimplex</taxon>
    </lineage>
</organism>
<proteinExistence type="predicted"/>
<evidence type="ECO:0000256" key="1">
    <source>
        <dbReference type="SAM" id="Phobius"/>
    </source>
</evidence>
<keyword evidence="1" id="KW-1133">Transmembrane helix</keyword>
<dbReference type="RefSeq" id="WP_179921268.1">
    <property type="nucleotide sequence ID" value="NZ_CP058909.1"/>
</dbReference>
<reference evidence="2 3" key="1">
    <citation type="submission" date="2020-07" db="EMBL/GenBank/DDBJ databases">
        <title>Halosimplex litoreum sp. nov. and Halosimplex rubrum sp. nov., isolated from different salt environments.</title>
        <authorList>
            <person name="Cui H."/>
        </authorList>
    </citation>
    <scope>NUCLEOTIDE SEQUENCE [LARGE SCALE GENOMIC DNA]</scope>
    <source>
        <strain evidence="2 3">R2</strain>
    </source>
</reference>
<gene>
    <name evidence="2" type="ORF">HZS54_06835</name>
</gene>
<evidence type="ECO:0000313" key="2">
    <source>
        <dbReference type="EMBL" id="QLH81356.1"/>
    </source>
</evidence>
<keyword evidence="1" id="KW-0472">Membrane</keyword>
<keyword evidence="1" id="KW-0812">Transmembrane</keyword>
<dbReference type="AlphaFoldDB" id="A0A7D5TGA8"/>
<evidence type="ECO:0000313" key="3">
    <source>
        <dbReference type="Proteomes" id="UP000509346"/>
    </source>
</evidence>
<dbReference type="EMBL" id="CP058909">
    <property type="protein sequence ID" value="QLH81356.1"/>
    <property type="molecule type" value="Genomic_DNA"/>
</dbReference>
<name>A0A7D5TGA8_9EURY</name>